<dbReference type="GO" id="GO:0006402">
    <property type="term" value="P:mRNA catabolic process"/>
    <property type="evidence" value="ECO:0007669"/>
    <property type="project" value="TreeGrafter"/>
</dbReference>
<dbReference type="GO" id="GO:0003677">
    <property type="term" value="F:DNA binding"/>
    <property type="evidence" value="ECO:0007669"/>
    <property type="project" value="InterPro"/>
</dbReference>
<gene>
    <name evidence="4" type="ORF">DXH47_07085</name>
</gene>
<protein>
    <submittedName>
        <fullName evidence="4">Type II toxin-antitoxin system PemK/MazF family toxin</fullName>
    </submittedName>
</protein>
<dbReference type="RefSeq" id="WP_129032660.1">
    <property type="nucleotide sequence ID" value="NZ_CP059603.1"/>
</dbReference>
<dbReference type="PANTHER" id="PTHR33988">
    <property type="entry name" value="ENDORIBONUCLEASE MAZF-RELATED"/>
    <property type="match status" value="1"/>
</dbReference>
<dbReference type="AlphaFoldDB" id="A0A4Q0VH04"/>
<evidence type="ECO:0000313" key="4">
    <source>
        <dbReference type="EMBL" id="RXI78365.1"/>
    </source>
</evidence>
<dbReference type="InterPro" id="IPR011067">
    <property type="entry name" value="Plasmid_toxin/cell-grow_inhib"/>
</dbReference>
<reference evidence="4 5" key="1">
    <citation type="submission" date="2018-08" db="EMBL/GenBank/DDBJ databases">
        <title>Lactobacillus suantsai sp. nov., isolated from traditional fermented suan-tsai in Taiwan.</title>
        <authorList>
            <person name="Huang C.-H."/>
        </authorList>
    </citation>
    <scope>NUCLEOTIDE SEQUENCE [LARGE SCALE GENOMIC DNA]</scope>
    <source>
        <strain evidence="4 5">BCRC 12945</strain>
    </source>
</reference>
<dbReference type="SUPFAM" id="SSF50118">
    <property type="entry name" value="Cell growth inhibitor/plasmid maintenance toxic component"/>
    <property type="match status" value="1"/>
</dbReference>
<sequence length="145" mass="16041">MARVEIKRGDVFFADLSPVVGSEQGGMRPVLVIQNNVGNHYSPTVIVAAITARIEKPKMPTHVAISADDTGIERDSVILLEQVRTIDKQRLKDQVTHLDAKTMAAVDAALATSIGLADRSRKKRPNRNKSKLHNNQQPNRQTRVQ</sequence>
<evidence type="ECO:0000256" key="1">
    <source>
        <dbReference type="ARBA" id="ARBA00007521"/>
    </source>
</evidence>
<dbReference type="GO" id="GO:0004521">
    <property type="term" value="F:RNA endonuclease activity"/>
    <property type="evidence" value="ECO:0007669"/>
    <property type="project" value="TreeGrafter"/>
</dbReference>
<proteinExistence type="inferred from homology"/>
<comment type="similarity">
    <text evidence="1">Belongs to the PemK/MazF family.</text>
</comment>
<evidence type="ECO:0000256" key="2">
    <source>
        <dbReference type="ARBA" id="ARBA00022649"/>
    </source>
</evidence>
<keyword evidence="5" id="KW-1185">Reference proteome</keyword>
<dbReference type="InterPro" id="IPR003477">
    <property type="entry name" value="PemK-like"/>
</dbReference>
<feature type="compositionally biased region" description="Polar residues" evidence="3">
    <location>
        <begin position="133"/>
        <end position="145"/>
    </location>
</feature>
<dbReference type="PANTHER" id="PTHR33988:SF2">
    <property type="entry name" value="ENDORIBONUCLEASE MAZF"/>
    <property type="match status" value="1"/>
</dbReference>
<keyword evidence="2" id="KW-1277">Toxin-antitoxin system</keyword>
<feature type="region of interest" description="Disordered" evidence="3">
    <location>
        <begin position="116"/>
        <end position="145"/>
    </location>
</feature>
<evidence type="ECO:0000256" key="3">
    <source>
        <dbReference type="SAM" id="MobiDB-lite"/>
    </source>
</evidence>
<dbReference type="Pfam" id="PF02452">
    <property type="entry name" value="PemK_toxin"/>
    <property type="match status" value="1"/>
</dbReference>
<comment type="caution">
    <text evidence="4">The sequence shown here is derived from an EMBL/GenBank/DDBJ whole genome shotgun (WGS) entry which is preliminary data.</text>
</comment>
<feature type="compositionally biased region" description="Basic residues" evidence="3">
    <location>
        <begin position="120"/>
        <end position="132"/>
    </location>
</feature>
<dbReference type="Gene3D" id="2.30.30.110">
    <property type="match status" value="1"/>
</dbReference>
<dbReference type="EMBL" id="QXIL01000012">
    <property type="protein sequence ID" value="RXI78365.1"/>
    <property type="molecule type" value="Genomic_DNA"/>
</dbReference>
<dbReference type="GO" id="GO:0016075">
    <property type="term" value="P:rRNA catabolic process"/>
    <property type="evidence" value="ECO:0007669"/>
    <property type="project" value="TreeGrafter"/>
</dbReference>
<name>A0A4Q0VH04_9LACO</name>
<dbReference type="OrthoDB" id="9808744at2"/>
<organism evidence="4 5">
    <name type="scientific">Levilactobacillus suantsaii</name>
    <dbReference type="NCBI Taxonomy" id="2292255"/>
    <lineage>
        <taxon>Bacteria</taxon>
        <taxon>Bacillati</taxon>
        <taxon>Bacillota</taxon>
        <taxon>Bacilli</taxon>
        <taxon>Lactobacillales</taxon>
        <taxon>Lactobacillaceae</taxon>
        <taxon>Levilactobacillus</taxon>
    </lineage>
</organism>
<accession>A0A4Q0VH04</accession>
<dbReference type="Proteomes" id="UP000290602">
    <property type="component" value="Unassembled WGS sequence"/>
</dbReference>
<evidence type="ECO:0000313" key="5">
    <source>
        <dbReference type="Proteomes" id="UP000290602"/>
    </source>
</evidence>